<feature type="chain" id="PRO_5020647006" description="Lipoprotein" evidence="1">
    <location>
        <begin position="26"/>
        <end position="186"/>
    </location>
</feature>
<gene>
    <name evidence="2" type="ORF">CLV83_1749</name>
</gene>
<sequence length="186" mass="19936">MKQQNRSRRSAVRFALPVAGALLLAACAEKPQPVVQQPPPPKKVEPLPVLVINGMHPGAPARNKIVAAHIDFSNGTKNTLEYVMFKTTAYTHAGEVVKSKKSGRDHAWLRVAGPFSPGEGSGDKRWEKVWQNDKIACFRIDGAEVIDIQGVVEYYKADQIQLSPAVAALGTCGGGVGVGQNNLAAQ</sequence>
<dbReference type="PROSITE" id="PS51257">
    <property type="entry name" value="PROKAR_LIPOPROTEIN"/>
    <property type="match status" value="1"/>
</dbReference>
<name>A0A4R1GLD5_9GAMM</name>
<reference evidence="2 3" key="1">
    <citation type="submission" date="2019-03" db="EMBL/GenBank/DDBJ databases">
        <title>Genomic Encyclopedia of Archaeal and Bacterial Type Strains, Phase II (KMG-II): from individual species to whole genera.</title>
        <authorList>
            <person name="Goeker M."/>
        </authorList>
    </citation>
    <scope>NUCLEOTIDE SEQUENCE [LARGE SCALE GENOMIC DNA]</scope>
    <source>
        <strain evidence="2 3">DSM 27697</strain>
    </source>
</reference>
<accession>A0A4R1GLD5</accession>
<feature type="signal peptide" evidence="1">
    <location>
        <begin position="1"/>
        <end position="25"/>
    </location>
</feature>
<dbReference type="Proteomes" id="UP000294546">
    <property type="component" value="Unassembled WGS sequence"/>
</dbReference>
<evidence type="ECO:0008006" key="4">
    <source>
        <dbReference type="Google" id="ProtNLM"/>
    </source>
</evidence>
<keyword evidence="1" id="KW-0732">Signal</keyword>
<keyword evidence="3" id="KW-1185">Reference proteome</keyword>
<dbReference type="RefSeq" id="WP_132290572.1">
    <property type="nucleotide sequence ID" value="NZ_SMFU01000008.1"/>
</dbReference>
<protein>
    <recommendedName>
        <fullName evidence="4">Lipoprotein</fullName>
    </recommendedName>
</protein>
<dbReference type="EMBL" id="SMFU01000008">
    <property type="protein sequence ID" value="TCK06899.1"/>
    <property type="molecule type" value="Genomic_DNA"/>
</dbReference>
<evidence type="ECO:0000256" key="1">
    <source>
        <dbReference type="SAM" id="SignalP"/>
    </source>
</evidence>
<organism evidence="2 3">
    <name type="scientific">Marinobacterium mangrovicola</name>
    <dbReference type="NCBI Taxonomy" id="1476959"/>
    <lineage>
        <taxon>Bacteria</taxon>
        <taxon>Pseudomonadati</taxon>
        <taxon>Pseudomonadota</taxon>
        <taxon>Gammaproteobacteria</taxon>
        <taxon>Oceanospirillales</taxon>
        <taxon>Oceanospirillaceae</taxon>
        <taxon>Marinobacterium</taxon>
    </lineage>
</organism>
<dbReference type="OrthoDB" id="6120709at2"/>
<proteinExistence type="predicted"/>
<evidence type="ECO:0000313" key="2">
    <source>
        <dbReference type="EMBL" id="TCK06899.1"/>
    </source>
</evidence>
<dbReference type="AlphaFoldDB" id="A0A4R1GLD5"/>
<comment type="caution">
    <text evidence="2">The sequence shown here is derived from an EMBL/GenBank/DDBJ whole genome shotgun (WGS) entry which is preliminary data.</text>
</comment>
<evidence type="ECO:0000313" key="3">
    <source>
        <dbReference type="Proteomes" id="UP000294546"/>
    </source>
</evidence>